<keyword evidence="2 5" id="KW-0699">rRNA-binding</keyword>
<accession>A0A1I5VR23</accession>
<dbReference type="RefSeq" id="WP_061801764.1">
    <property type="nucleotide sequence ID" value="NZ_FOXX01000001.1"/>
</dbReference>
<feature type="coiled-coil region" evidence="5">
    <location>
        <begin position="380"/>
        <end position="414"/>
    </location>
</feature>
<feature type="coiled-coil region" evidence="5">
    <location>
        <begin position="295"/>
        <end position="322"/>
    </location>
</feature>
<dbReference type="InterPro" id="IPR043682">
    <property type="entry name" value="RqcH_bacterial"/>
</dbReference>
<dbReference type="Pfam" id="PF05670">
    <property type="entry name" value="NFACT-R_1"/>
    <property type="match status" value="1"/>
</dbReference>
<dbReference type="Proteomes" id="UP000182762">
    <property type="component" value="Unassembled WGS sequence"/>
</dbReference>
<dbReference type="Pfam" id="PF05833">
    <property type="entry name" value="NFACT_N"/>
    <property type="match status" value="1"/>
</dbReference>
<organism evidence="7 8">
    <name type="scientific">Priestia endophytica DSM 13796</name>
    <dbReference type="NCBI Taxonomy" id="1121089"/>
    <lineage>
        <taxon>Bacteria</taxon>
        <taxon>Bacillati</taxon>
        <taxon>Bacillota</taxon>
        <taxon>Bacilli</taxon>
        <taxon>Bacillales</taxon>
        <taxon>Bacillaceae</taxon>
        <taxon>Priestia</taxon>
    </lineage>
</organism>
<dbReference type="Gene3D" id="1.10.8.50">
    <property type="match status" value="1"/>
</dbReference>
<evidence type="ECO:0000256" key="1">
    <source>
        <dbReference type="ARBA" id="ARBA00022555"/>
    </source>
</evidence>
<proteinExistence type="inferred from homology"/>
<reference evidence="7 8" key="1">
    <citation type="submission" date="2016-10" db="EMBL/GenBank/DDBJ databases">
        <authorList>
            <person name="Varghese N."/>
            <person name="Submissions S."/>
        </authorList>
    </citation>
    <scope>NUCLEOTIDE SEQUENCE [LARGE SCALE GENOMIC DNA]</scope>
    <source>
        <strain evidence="7 8">DSM 13796</strain>
    </source>
</reference>
<evidence type="ECO:0000259" key="6">
    <source>
        <dbReference type="Pfam" id="PF05670"/>
    </source>
</evidence>
<dbReference type="HAMAP" id="MF_00844_B">
    <property type="entry name" value="RqcH_B"/>
    <property type="match status" value="1"/>
</dbReference>
<name>A0A1I5VR23_9BACI</name>
<comment type="function">
    <text evidence="5">Key component of the ribosome quality control system (RQC), a ribosome-associated complex that mediates the extraction of incompletely synthesized nascent chains from stalled ribosomes and their subsequent degradation. RqcH recruits Ala-charged tRNA, and with RqcP directs the elongation of stalled nascent chains on 50S ribosomal subunits, leading to non-templated C-terminal alanine extensions (Ala tail). The Ala tail promotes nascent chain degradation. May add between 1 and at least 8 Ala residues. Binds to stalled 50S ribosomal subunits.</text>
</comment>
<comment type="subunit">
    <text evidence="5">Associates with stalled 50S ribosomal subunits. Binds to RqcP.</text>
</comment>
<evidence type="ECO:0000313" key="7">
    <source>
        <dbReference type="EMBL" id="SFQ10008.1"/>
    </source>
</evidence>
<keyword evidence="1 5" id="KW-0820">tRNA-binding</keyword>
<dbReference type="PANTHER" id="PTHR15239:SF6">
    <property type="entry name" value="RIBOSOME QUALITY CONTROL COMPLEX SUBUNIT NEMF"/>
    <property type="match status" value="1"/>
</dbReference>
<keyword evidence="5" id="KW-0175">Coiled coil</keyword>
<protein>
    <recommendedName>
        <fullName evidence="5">Rqc2 homolog RqcH</fullName>
        <shortName evidence="5">RqcH</shortName>
    </recommendedName>
</protein>
<keyword evidence="3 5" id="KW-0694">RNA-binding</keyword>
<dbReference type="InterPro" id="IPR008532">
    <property type="entry name" value="NFACT_RNA-bd"/>
</dbReference>
<evidence type="ECO:0000313" key="8">
    <source>
        <dbReference type="Proteomes" id="UP000182762"/>
    </source>
</evidence>
<dbReference type="PANTHER" id="PTHR15239">
    <property type="entry name" value="NUCLEAR EXPORT MEDIATOR FACTOR NEMF"/>
    <property type="match status" value="1"/>
</dbReference>
<dbReference type="InterPro" id="IPR051608">
    <property type="entry name" value="RQC_Subunit_NEMF"/>
</dbReference>
<dbReference type="Gene3D" id="2.30.310.10">
    <property type="entry name" value="ibrinogen binding protein from staphylococcus aureus domain"/>
    <property type="match status" value="1"/>
</dbReference>
<comment type="similarity">
    <text evidence="5">Belongs to the NEMF family.</text>
</comment>
<dbReference type="EMBL" id="FOXX01000001">
    <property type="protein sequence ID" value="SFQ10008.1"/>
    <property type="molecule type" value="Genomic_DNA"/>
</dbReference>
<comment type="caution">
    <text evidence="7">The sequence shown here is derived from an EMBL/GenBank/DDBJ whole genome shotgun (WGS) entry which is preliminary data.</text>
</comment>
<feature type="domain" description="NFACT RNA-binding" evidence="6">
    <location>
        <begin position="454"/>
        <end position="542"/>
    </location>
</feature>
<evidence type="ECO:0000256" key="2">
    <source>
        <dbReference type="ARBA" id="ARBA00022730"/>
    </source>
</evidence>
<evidence type="ECO:0000256" key="5">
    <source>
        <dbReference type="HAMAP-Rule" id="MF_00844"/>
    </source>
</evidence>
<evidence type="ECO:0000256" key="4">
    <source>
        <dbReference type="ARBA" id="ARBA00022917"/>
    </source>
</evidence>
<dbReference type="Gene3D" id="3.40.970.40">
    <property type="entry name" value="fibrinogen binding protein from staphylococcus aureus domain like"/>
    <property type="match status" value="1"/>
</dbReference>
<keyword evidence="8" id="KW-1185">Reference proteome</keyword>
<gene>
    <name evidence="5" type="primary">rqcH</name>
    <name evidence="7" type="ORF">SAMN02745910_00223</name>
</gene>
<sequence length="570" mass="65232">MSFDGMFTYAMKEELVEKLQSGRITKVYQPFINELILGVRAGGTNYKLLLSAHPSYARVHLTNESYENPSTPPMFCMLLRKHLEGGIIDSIEQIELDRILKIEVRGRDELGDVTHKALYIEIMNRHSNIILVDHKKETIIDSIKHLSPSVNSHRTVLPGHSYVFPPAQNKENPFQADEETVLRKVDFNSGKLDGQLVSSFEGVSPLLAREVIHTSGLANRTTVPKAFVELMTKIKGKEFTPQIIRHEGKEAFYMIPLTHLEGEVSTFSLLSEALDRFYYGKAERDRVKQQAHDLLQFMNTEKKKNEKKIKKLKTTLDDAEKAKKFQLYGELLTSNLFAIKQGDKKAEVINYYDENAGTVTIELDPQKTPSQNAQYYFHRYQKAKNSVTVVQEQIQKATEEIQYFETLIQQMESATHRDIAEIRQELTEEGYLKKKKETKVSKKQKNQTPQLEAYESSDGYSILVGKNNKQNDYLTNRVAGRDELWFHTKDIPGSHVVIRDTNPSEEAIREAAHLAAYFSKAKQSSSVPVDYTKVRHVKKPSGSKPGFVIYEQQQTVFVTPSEELVLKLRK</sequence>
<evidence type="ECO:0000256" key="3">
    <source>
        <dbReference type="ARBA" id="ARBA00022884"/>
    </source>
</evidence>
<keyword evidence="4 5" id="KW-0648">Protein biosynthesis</keyword>
<dbReference type="GeneID" id="93709000"/>